<proteinExistence type="predicted"/>
<keyword evidence="5" id="KW-1185">Reference proteome</keyword>
<dbReference type="Pfam" id="PF03967">
    <property type="entry name" value="PRCH"/>
    <property type="match status" value="1"/>
</dbReference>
<dbReference type="AlphaFoldDB" id="A0A1Y5S8V9"/>
<dbReference type="InterPro" id="IPR011033">
    <property type="entry name" value="PRC_barrel-like_sf"/>
</dbReference>
<dbReference type="GO" id="GO:0019684">
    <property type="term" value="P:photosynthesis, light reaction"/>
    <property type="evidence" value="ECO:0007669"/>
    <property type="project" value="InterPro"/>
</dbReference>
<dbReference type="SUPFAM" id="SSF81490">
    <property type="entry name" value="Photosystem II reaction centre subunit H, transmembrane region"/>
    <property type="match status" value="1"/>
</dbReference>
<dbReference type="GO" id="GO:0030077">
    <property type="term" value="C:plasma membrane light-harvesting complex"/>
    <property type="evidence" value="ECO:0007669"/>
    <property type="project" value="InterPro"/>
</dbReference>
<feature type="transmembrane region" description="Helical" evidence="1">
    <location>
        <begin position="12"/>
        <end position="31"/>
    </location>
</feature>
<evidence type="ECO:0000313" key="4">
    <source>
        <dbReference type="EMBL" id="SLN32387.1"/>
    </source>
</evidence>
<evidence type="ECO:0000259" key="2">
    <source>
        <dbReference type="Pfam" id="PF03967"/>
    </source>
</evidence>
<feature type="domain" description="PRC-barrel" evidence="3">
    <location>
        <begin position="148"/>
        <end position="215"/>
    </location>
</feature>
<dbReference type="InterPro" id="IPR037097">
    <property type="entry name" value="Photo_RC_H_N_sf"/>
</dbReference>
<dbReference type="InterPro" id="IPR015810">
    <property type="entry name" value="Photo_RC_H_N"/>
</dbReference>
<evidence type="ECO:0000313" key="5">
    <source>
        <dbReference type="Proteomes" id="UP000193623"/>
    </source>
</evidence>
<accession>A0A1Y5S8V9</accession>
<sequence>MVGVDFFGNFDLASAAIWLFYIFFAGLIYYLQTENMREGYPLEDDDGNIAPNQGPFPVPKPKTFDLPHGRGSVTVPSIENETAHRRGDLALARTAQSAGSPYVPTGDPMVDGVGPASWAPRRDAPELDGHGHVKIRPMASLPDFAHSAGRDPRGKAVVSGDGEVMGRITDMWVDVPEQLVRFLQMDMNPEGTGQMRLIPINMCRIKSDRIVVRSLYAHNFAGIPTTKSGDEVTLLEEEKIMAYYAGGTLYASEKRLEPQL</sequence>
<dbReference type="SUPFAM" id="SSF50346">
    <property type="entry name" value="PRC-barrel domain"/>
    <property type="match status" value="1"/>
</dbReference>
<dbReference type="Proteomes" id="UP000193623">
    <property type="component" value="Unassembled WGS sequence"/>
</dbReference>
<feature type="domain" description="Photosynthetic reaction centre H subunit N-terminal" evidence="2">
    <location>
        <begin position="5"/>
        <end position="139"/>
    </location>
</feature>
<reference evidence="4 5" key="1">
    <citation type="submission" date="2017-03" db="EMBL/GenBank/DDBJ databases">
        <authorList>
            <person name="Afonso C.L."/>
            <person name="Miller P.J."/>
            <person name="Scott M.A."/>
            <person name="Spackman E."/>
            <person name="Goraichik I."/>
            <person name="Dimitrov K.M."/>
            <person name="Suarez D.L."/>
            <person name="Swayne D.E."/>
        </authorList>
    </citation>
    <scope>NUCLEOTIDE SEQUENCE [LARGE SCALE GENOMIC DNA]</scope>
    <source>
        <strain evidence="4 5">CECT 8397</strain>
    </source>
</reference>
<gene>
    <name evidence="4" type="primary">puhA</name>
    <name evidence="4" type="ORF">PSJ8397_01529</name>
</gene>
<organism evidence="4 5">
    <name type="scientific">Pseudooctadecabacter jejudonensis</name>
    <dbReference type="NCBI Taxonomy" id="1391910"/>
    <lineage>
        <taxon>Bacteria</taxon>
        <taxon>Pseudomonadati</taxon>
        <taxon>Pseudomonadota</taxon>
        <taxon>Alphaproteobacteria</taxon>
        <taxon>Rhodobacterales</taxon>
        <taxon>Paracoccaceae</taxon>
        <taxon>Pseudooctadecabacter</taxon>
    </lineage>
</organism>
<dbReference type="InterPro" id="IPR027275">
    <property type="entry name" value="PRC-brl_dom"/>
</dbReference>
<dbReference type="InterPro" id="IPR014747">
    <property type="entry name" value="Bac_photo_RC_H_C"/>
</dbReference>
<dbReference type="RefSeq" id="WP_085863962.1">
    <property type="nucleotide sequence ID" value="NZ_FWFT01000002.1"/>
</dbReference>
<keyword evidence="1" id="KW-0472">Membrane</keyword>
<name>A0A1Y5S8V9_9RHOB</name>
<dbReference type="Gene3D" id="3.90.50.10">
    <property type="entry name" value="Photosynthetic Reaction Center, subunit H, domain 2"/>
    <property type="match status" value="1"/>
</dbReference>
<keyword evidence="1" id="KW-0812">Transmembrane</keyword>
<keyword evidence="1" id="KW-1133">Transmembrane helix</keyword>
<dbReference type="EMBL" id="FWFT01000002">
    <property type="protein sequence ID" value="SLN32387.1"/>
    <property type="molecule type" value="Genomic_DNA"/>
</dbReference>
<dbReference type="NCBIfam" id="TIGR01150">
    <property type="entry name" value="puhA"/>
    <property type="match status" value="1"/>
</dbReference>
<dbReference type="OrthoDB" id="8557487at2"/>
<evidence type="ECO:0000256" key="1">
    <source>
        <dbReference type="SAM" id="Phobius"/>
    </source>
</evidence>
<protein>
    <submittedName>
        <fullName evidence="4">Reaction center protein H chain</fullName>
    </submittedName>
</protein>
<dbReference type="InterPro" id="IPR005652">
    <property type="entry name" value="Photo_RC_H"/>
</dbReference>
<dbReference type="Pfam" id="PF05239">
    <property type="entry name" value="PRC"/>
    <property type="match status" value="1"/>
</dbReference>
<evidence type="ECO:0000259" key="3">
    <source>
        <dbReference type="Pfam" id="PF05239"/>
    </source>
</evidence>
<dbReference type="Gene3D" id="4.10.540.10">
    <property type="entry name" value="Photosynthetic reaction centre, H subunit, N-terminal domain"/>
    <property type="match status" value="1"/>
</dbReference>